<keyword evidence="2" id="KW-1003">Cell membrane</keyword>
<evidence type="ECO:0000256" key="1">
    <source>
        <dbReference type="ARBA" id="ARBA00004651"/>
    </source>
</evidence>
<evidence type="ECO:0000256" key="5">
    <source>
        <dbReference type="ARBA" id="ARBA00023136"/>
    </source>
</evidence>
<gene>
    <name evidence="8" type="ORF">APS60_06990</name>
</gene>
<sequence length="99" mass="10422">MEIAVNADFSSLPTGLQIGIAALTVLEFVLLLLAVVVNLKTPESRLTLPRVAWLAISILIGVIGPLAFLLAGRRREQPPVTTAGASKATAATAIDELYK</sequence>
<evidence type="ECO:0000259" key="7">
    <source>
        <dbReference type="Pfam" id="PF13396"/>
    </source>
</evidence>
<keyword evidence="5 6" id="KW-0472">Membrane</keyword>
<comment type="subcellular location">
    <subcellularLocation>
        <location evidence="1">Cell membrane</location>
        <topology evidence="1">Multi-pass membrane protein</topology>
    </subcellularLocation>
</comment>
<evidence type="ECO:0000256" key="6">
    <source>
        <dbReference type="SAM" id="Phobius"/>
    </source>
</evidence>
<name>A0AA44U577_CUTAC</name>
<organism evidence="8 9">
    <name type="scientific">Cutibacterium acnes</name>
    <name type="common">Propionibacterium acnes</name>
    <dbReference type="NCBI Taxonomy" id="1747"/>
    <lineage>
        <taxon>Bacteria</taxon>
        <taxon>Bacillati</taxon>
        <taxon>Actinomycetota</taxon>
        <taxon>Actinomycetes</taxon>
        <taxon>Propionibacteriales</taxon>
        <taxon>Propionibacteriaceae</taxon>
        <taxon>Cutibacterium</taxon>
    </lineage>
</organism>
<dbReference type="Proteomes" id="UP000223982">
    <property type="component" value="Unassembled WGS sequence"/>
</dbReference>
<evidence type="ECO:0000256" key="4">
    <source>
        <dbReference type="ARBA" id="ARBA00022989"/>
    </source>
</evidence>
<evidence type="ECO:0000313" key="8">
    <source>
        <dbReference type="EMBL" id="PHJ27768.1"/>
    </source>
</evidence>
<feature type="transmembrane region" description="Helical" evidence="6">
    <location>
        <begin position="51"/>
        <end position="71"/>
    </location>
</feature>
<dbReference type="AlphaFoldDB" id="A0AA44U577"/>
<protein>
    <recommendedName>
        <fullName evidence="7">Cardiolipin synthase N-terminal domain-containing protein</fullName>
    </recommendedName>
</protein>
<comment type="caution">
    <text evidence="8">The sequence shown here is derived from an EMBL/GenBank/DDBJ whole genome shotgun (WGS) entry which is preliminary data.</text>
</comment>
<dbReference type="RefSeq" id="WP_002521483.1">
    <property type="nucleotide sequence ID" value="NZ_CABIZT010000001.1"/>
</dbReference>
<evidence type="ECO:0000256" key="2">
    <source>
        <dbReference type="ARBA" id="ARBA00022475"/>
    </source>
</evidence>
<dbReference type="KEGG" id="cacn:RN83_07125"/>
<dbReference type="Pfam" id="PF13396">
    <property type="entry name" value="PLDc_N"/>
    <property type="match status" value="1"/>
</dbReference>
<proteinExistence type="predicted"/>
<reference evidence="8 9" key="1">
    <citation type="submission" date="2017-02" db="EMBL/GenBank/DDBJ databases">
        <title>Prevalence of linear plasmids in Propionibacterium acnes isolates obtained from cancerous prostatic tissue.</title>
        <authorList>
            <person name="Davidsson S."/>
            <person name="Bruggemann H."/>
        </authorList>
    </citation>
    <scope>NUCLEOTIDE SEQUENCE [LARGE SCALE GENOMIC DNA]</scope>
    <source>
        <strain evidence="8 9">09-9</strain>
    </source>
</reference>
<dbReference type="EMBL" id="LKVB01000004">
    <property type="protein sequence ID" value="PHJ27768.1"/>
    <property type="molecule type" value="Genomic_DNA"/>
</dbReference>
<dbReference type="GO" id="GO:0005886">
    <property type="term" value="C:plasma membrane"/>
    <property type="evidence" value="ECO:0007669"/>
    <property type="project" value="UniProtKB-SubCell"/>
</dbReference>
<accession>A0AA44U577</accession>
<dbReference type="InterPro" id="IPR027379">
    <property type="entry name" value="CLS_N"/>
</dbReference>
<feature type="transmembrane region" description="Helical" evidence="6">
    <location>
        <begin position="18"/>
        <end position="39"/>
    </location>
</feature>
<keyword evidence="4 6" id="KW-1133">Transmembrane helix</keyword>
<feature type="domain" description="Cardiolipin synthase N-terminal" evidence="7">
    <location>
        <begin position="30"/>
        <end position="73"/>
    </location>
</feature>
<evidence type="ECO:0000256" key="3">
    <source>
        <dbReference type="ARBA" id="ARBA00022692"/>
    </source>
</evidence>
<evidence type="ECO:0000313" key="9">
    <source>
        <dbReference type="Proteomes" id="UP000223982"/>
    </source>
</evidence>
<keyword evidence="3 6" id="KW-0812">Transmembrane</keyword>